<protein>
    <submittedName>
        <fullName evidence="3">XdhC and CoxI family protein</fullName>
    </submittedName>
</protein>
<accession>A0A1X7A733</accession>
<evidence type="ECO:0000313" key="3">
    <source>
        <dbReference type="EMBL" id="SLN72272.1"/>
    </source>
</evidence>
<dbReference type="InterPro" id="IPR027051">
    <property type="entry name" value="XdhC_Rossmann_dom"/>
</dbReference>
<dbReference type="NCBIfam" id="TIGR02964">
    <property type="entry name" value="xanthine_xdhC"/>
    <property type="match status" value="1"/>
</dbReference>
<dbReference type="Pfam" id="PF02625">
    <property type="entry name" value="XdhC_CoxI"/>
    <property type="match status" value="1"/>
</dbReference>
<dbReference type="PANTHER" id="PTHR30388">
    <property type="entry name" value="ALDEHYDE OXIDOREDUCTASE MOLYBDENUM COFACTOR ASSEMBLY PROTEIN"/>
    <property type="match status" value="1"/>
</dbReference>
<feature type="domain" description="XdhC Rossmann" evidence="2">
    <location>
        <begin position="150"/>
        <end position="288"/>
    </location>
</feature>
<dbReference type="PANTHER" id="PTHR30388:SF6">
    <property type="entry name" value="XANTHINE DEHYDROGENASE SUBUNIT A-RELATED"/>
    <property type="match status" value="1"/>
</dbReference>
<dbReference type="InterPro" id="IPR052698">
    <property type="entry name" value="MoCofactor_Util/Proc"/>
</dbReference>
<evidence type="ECO:0000259" key="1">
    <source>
        <dbReference type="Pfam" id="PF02625"/>
    </source>
</evidence>
<reference evidence="3 4" key="1">
    <citation type="submission" date="2017-03" db="EMBL/GenBank/DDBJ databases">
        <authorList>
            <person name="Afonso C.L."/>
            <person name="Miller P.J."/>
            <person name="Scott M.A."/>
            <person name="Spackman E."/>
            <person name="Goraichik I."/>
            <person name="Dimitrov K.M."/>
            <person name="Suarez D.L."/>
            <person name="Swayne D.E."/>
        </authorList>
    </citation>
    <scope>NUCLEOTIDE SEQUENCE [LARGE SCALE GENOMIC DNA]</scope>
    <source>
        <strain evidence="3 4">CECT 8625</strain>
    </source>
</reference>
<dbReference type="EMBL" id="FWFK01000008">
    <property type="protein sequence ID" value="SLN72272.1"/>
    <property type="molecule type" value="Genomic_DNA"/>
</dbReference>
<dbReference type="AlphaFoldDB" id="A0A1X7A733"/>
<dbReference type="InterPro" id="IPR014308">
    <property type="entry name" value="Xanthine_DH_XdhC"/>
</dbReference>
<gene>
    <name evidence="3" type="ORF">ROJ8625_03814</name>
</gene>
<dbReference type="Pfam" id="PF13478">
    <property type="entry name" value="XdhC_C"/>
    <property type="match status" value="1"/>
</dbReference>
<dbReference type="Proteomes" id="UP000193570">
    <property type="component" value="Unassembled WGS sequence"/>
</dbReference>
<dbReference type="OrthoDB" id="61481at2"/>
<dbReference type="Gene3D" id="3.40.50.720">
    <property type="entry name" value="NAD(P)-binding Rossmann-like Domain"/>
    <property type="match status" value="1"/>
</dbReference>
<organism evidence="3 4">
    <name type="scientific">Roseivivax jejudonensis</name>
    <dbReference type="NCBI Taxonomy" id="1529041"/>
    <lineage>
        <taxon>Bacteria</taxon>
        <taxon>Pseudomonadati</taxon>
        <taxon>Pseudomonadota</taxon>
        <taxon>Alphaproteobacteria</taxon>
        <taxon>Rhodobacterales</taxon>
        <taxon>Roseobacteraceae</taxon>
        <taxon>Roseivivax</taxon>
    </lineage>
</organism>
<sequence length="312" mass="32704">MAFDLAAMRAAVAAHGRVARVVIADAAGSVPREVGASMLVWDGGQSGTIGGGTLEWEAARHAFDRPGLVRYPLGPALGQCCGGAVTLLTEIYEAPDVADLAGPVVARGRGEAPLAVRRMLDAARAKGALPAPQLVGTWFVEPVEAPAQPLWIWGAGHVGRAIVDVMAPLPDIAITWIDTAPERFPEAPPAGVRCLPAPDPARAVPTAPGDAWHLILTYSHEIDLALCHALLRHGFGHAGLIGSDTKWARFRSRLAALGHTDAKISRICCPIGQKSLGKHPQAIALGVARDLLDRKNDRDTAAWVTTSSAFGA</sequence>
<evidence type="ECO:0000313" key="4">
    <source>
        <dbReference type="Proteomes" id="UP000193570"/>
    </source>
</evidence>
<dbReference type="InterPro" id="IPR003777">
    <property type="entry name" value="XdhC_CoxI"/>
</dbReference>
<dbReference type="RefSeq" id="WP_085793469.1">
    <property type="nucleotide sequence ID" value="NZ_FWFK01000008.1"/>
</dbReference>
<evidence type="ECO:0000259" key="2">
    <source>
        <dbReference type="Pfam" id="PF13478"/>
    </source>
</evidence>
<proteinExistence type="predicted"/>
<name>A0A1X7A733_9RHOB</name>
<keyword evidence="4" id="KW-1185">Reference proteome</keyword>
<feature type="domain" description="XdhC- CoxI" evidence="1">
    <location>
        <begin position="12"/>
        <end position="64"/>
    </location>
</feature>